<name>A0AB38XP97_9ACTO</name>
<sequence length="235" mass="25325">MAKNSTWKALLGLLVLVAVLAIGADRGAVYFAQSVGASKLQDYGAVDPKVKIHDLPALQNLVRTRVEDATLTASEVKVPILSGDERTTISLRDLKVQAQGLAYKPETQVRHASYVFLLPDEQIQKVLQAKDIPAQVHTDGEQIRLTSKVMGVQVTGKLTIRAAEPTSDNKPQIEFVVHGVDMNLWGYSGQLGGDKETTLGPLPLTDLPAGTTIDSIRPVKGGVQLSGQLSDFHLQ</sequence>
<accession>A0AB38XP97</accession>
<evidence type="ECO:0000313" key="2">
    <source>
        <dbReference type="Proteomes" id="UP001211044"/>
    </source>
</evidence>
<dbReference type="InterPro" id="IPR021373">
    <property type="entry name" value="DUF2993"/>
</dbReference>
<dbReference type="KEGG" id="wne:PIG85_00215"/>
<gene>
    <name evidence="1" type="ORF">PIG85_00215</name>
</gene>
<dbReference type="Proteomes" id="UP001211044">
    <property type="component" value="Chromosome"/>
</dbReference>
<proteinExistence type="predicted"/>
<protein>
    <submittedName>
        <fullName evidence="1">DUF2993 domain-containing protein</fullName>
    </submittedName>
</protein>
<dbReference type="RefSeq" id="WP_004807740.1">
    <property type="nucleotide sequence ID" value="NZ_CP116394.1"/>
</dbReference>
<dbReference type="AlphaFoldDB" id="A0AB38XP97"/>
<dbReference type="Pfam" id="PF11209">
    <property type="entry name" value="LmeA"/>
    <property type="match status" value="1"/>
</dbReference>
<organism evidence="1 2">
    <name type="scientific">Winkia neuii subsp. anitrata</name>
    <dbReference type="NCBI Taxonomy" id="29318"/>
    <lineage>
        <taxon>Bacteria</taxon>
        <taxon>Bacillati</taxon>
        <taxon>Actinomycetota</taxon>
        <taxon>Actinomycetes</taxon>
        <taxon>Actinomycetales</taxon>
        <taxon>Actinomycetaceae</taxon>
        <taxon>Winkia</taxon>
    </lineage>
</organism>
<evidence type="ECO:0000313" key="1">
    <source>
        <dbReference type="EMBL" id="WCE46105.1"/>
    </source>
</evidence>
<reference evidence="1" key="1">
    <citation type="submission" date="2023-01" db="EMBL/GenBank/DDBJ databases">
        <title>Comparative Genomic Analysis of the Clinically-Derived Winkia Strain NY0527 Provides Evidence into the Taxonomic Reassignment of Winkia neuii and Characterizes Their Virulence Traits.</title>
        <authorList>
            <person name="Cai X."/>
            <person name="Peng Y."/>
            <person name="Li M."/>
            <person name="Qiu Y."/>
            <person name="Wang Y."/>
            <person name="Xu L."/>
            <person name="Hou Q."/>
        </authorList>
    </citation>
    <scope>NUCLEOTIDE SEQUENCE</scope>
    <source>
        <strain evidence="1">NY0527</strain>
    </source>
</reference>
<dbReference type="EMBL" id="CP116394">
    <property type="protein sequence ID" value="WCE46105.1"/>
    <property type="molecule type" value="Genomic_DNA"/>
</dbReference>